<comment type="caution">
    <text evidence="1">The sequence shown here is derived from an EMBL/GenBank/DDBJ whole genome shotgun (WGS) entry which is preliminary data.</text>
</comment>
<name>A0ABV0EEW3_9BURK</name>
<keyword evidence="2" id="KW-1185">Reference proteome</keyword>
<accession>A0ABV0EEW3</accession>
<evidence type="ECO:0000313" key="2">
    <source>
        <dbReference type="Proteomes" id="UP001482231"/>
    </source>
</evidence>
<protein>
    <recommendedName>
        <fullName evidence="3">PilZ domain-containing protein</fullName>
    </recommendedName>
</protein>
<dbReference type="EMBL" id="JBAJEX010000005">
    <property type="protein sequence ID" value="MEO1767205.1"/>
    <property type="molecule type" value="Genomic_DNA"/>
</dbReference>
<reference evidence="1 2" key="1">
    <citation type="submission" date="2024-02" db="EMBL/GenBank/DDBJ databases">
        <title>New thermophilic sulfur-oxidizing bacteria from a hot springs of the Uzon caldera (Kamchatka, Russia).</title>
        <authorList>
            <person name="Dukat A.M."/>
            <person name="Elcheninov A.G."/>
            <person name="Frolov E.N."/>
        </authorList>
    </citation>
    <scope>NUCLEOTIDE SEQUENCE [LARGE SCALE GENOMIC DNA]</scope>
    <source>
        <strain evidence="1 2">AK1</strain>
    </source>
</reference>
<proteinExistence type="predicted"/>
<organism evidence="1 2">
    <name type="scientific">Thiobacter aerophilum</name>
    <dbReference type="NCBI Taxonomy" id="3121275"/>
    <lineage>
        <taxon>Bacteria</taxon>
        <taxon>Pseudomonadati</taxon>
        <taxon>Pseudomonadota</taxon>
        <taxon>Betaproteobacteria</taxon>
        <taxon>Burkholderiales</taxon>
        <taxon>Thiobacteraceae</taxon>
        <taxon>Thiobacter</taxon>
    </lineage>
</organism>
<evidence type="ECO:0008006" key="3">
    <source>
        <dbReference type="Google" id="ProtNLM"/>
    </source>
</evidence>
<gene>
    <name evidence="1" type="ORF">V6E02_08270</name>
</gene>
<dbReference type="Proteomes" id="UP001482231">
    <property type="component" value="Unassembled WGS sequence"/>
</dbReference>
<dbReference type="RefSeq" id="WP_347308314.1">
    <property type="nucleotide sequence ID" value="NZ_JBAJEX010000005.1"/>
</dbReference>
<sequence length="544" mass="62043">MFDFSGLINAILRKRSDDPVGNLKSATVWVQELPLADVHQAQTEIVKALTSLNENRKMSLKERIRVVMYLDEKARGLQAQLCRDYLAVIDLPHAPEKAYLGTILSFWEEIANAYQICIRSFAQEPINKLWPQIHLITLRGLYYYGMQAKWAHLRYLPVEATVWRNLNRLYLFAEREGFEKNLYRPFPDMELETSCVAQYMHAQLLQLASPDSLLPGQIDLVDRWLYQWAKSVALEQEFRPHRQLYAVNLGDTKPARALRRNMLGEKYRYFGVGLLLVQIEKALEQLKAGEVPARIGLTEDCRLPQCLDLIELVENRWSRKNVERKHERTPQVKVVHVVQGLHDIVAQLKPGAKKRRRRPTGPLIDYQVTGYTVGGTPLEGTTQSEPHLFQPHLEQWVMENESLSGCGATMNGNTQPLKIGTLVGLKPDSARHFLIGVVRRINKNPAAKTYVGIETLSQTPIPVDLLTLPNGGHAPLRTDGIYLMELPEAQQPRSLLLARQEYEPGRLLRLEAQGKAYTIRLQHALAVGDDYARVTFEVLARHHA</sequence>
<evidence type="ECO:0000313" key="1">
    <source>
        <dbReference type="EMBL" id="MEO1767205.1"/>
    </source>
</evidence>